<feature type="transmembrane region" description="Helical" evidence="1">
    <location>
        <begin position="6"/>
        <end position="33"/>
    </location>
</feature>
<evidence type="ECO:0000313" key="3">
    <source>
        <dbReference type="EMBL" id="MCF2947060.1"/>
    </source>
</evidence>
<evidence type="ECO:0000256" key="1">
    <source>
        <dbReference type="SAM" id="Phobius"/>
    </source>
</evidence>
<organism evidence="3 4">
    <name type="scientific">Paraglaciecola algarum</name>
    <dbReference type="NCBI Taxonomy" id="3050085"/>
    <lineage>
        <taxon>Bacteria</taxon>
        <taxon>Pseudomonadati</taxon>
        <taxon>Pseudomonadota</taxon>
        <taxon>Gammaproteobacteria</taxon>
        <taxon>Alteromonadales</taxon>
        <taxon>Alteromonadaceae</taxon>
        <taxon>Paraglaciecola</taxon>
    </lineage>
</organism>
<dbReference type="InterPro" id="IPR039447">
    <property type="entry name" value="UreH-like_TM_dom"/>
</dbReference>
<dbReference type="RefSeq" id="WP_235310572.1">
    <property type="nucleotide sequence ID" value="NZ_JAKGAS010000001.1"/>
</dbReference>
<keyword evidence="1" id="KW-0812">Transmembrane</keyword>
<reference evidence="3 4" key="1">
    <citation type="submission" date="2022-01" db="EMBL/GenBank/DDBJ databases">
        <title>Paraglaciecola sp. G1-23.</title>
        <authorList>
            <person name="Jin M.S."/>
            <person name="Han D.M."/>
            <person name="Kim H.M."/>
            <person name="Jeon C.O."/>
        </authorList>
    </citation>
    <scope>NUCLEOTIDE SEQUENCE [LARGE SCALE GENOMIC DNA]</scope>
    <source>
        <strain evidence="3 4">G1-23</strain>
    </source>
</reference>
<feature type="transmembrane region" description="Helical" evidence="1">
    <location>
        <begin position="201"/>
        <end position="222"/>
    </location>
</feature>
<dbReference type="Proteomes" id="UP001521137">
    <property type="component" value="Unassembled WGS sequence"/>
</dbReference>
<comment type="caution">
    <text evidence="3">The sequence shown here is derived from an EMBL/GenBank/DDBJ whole genome shotgun (WGS) entry which is preliminary data.</text>
</comment>
<feature type="transmembrane region" description="Helical" evidence="1">
    <location>
        <begin position="53"/>
        <end position="71"/>
    </location>
</feature>
<feature type="transmembrane region" description="Helical" evidence="1">
    <location>
        <begin position="131"/>
        <end position="156"/>
    </location>
</feature>
<proteinExistence type="predicted"/>
<feature type="transmembrane region" description="Helical" evidence="1">
    <location>
        <begin position="162"/>
        <end position="181"/>
    </location>
</feature>
<evidence type="ECO:0000259" key="2">
    <source>
        <dbReference type="Pfam" id="PF13386"/>
    </source>
</evidence>
<accession>A0ABS9D2B3</accession>
<feature type="domain" description="Urease accessory protein UreH-like transmembrane" evidence="2">
    <location>
        <begin position="9"/>
        <end position="209"/>
    </location>
</feature>
<evidence type="ECO:0000313" key="4">
    <source>
        <dbReference type="Proteomes" id="UP001521137"/>
    </source>
</evidence>
<keyword evidence="1" id="KW-0472">Membrane</keyword>
<keyword evidence="4" id="KW-1185">Reference proteome</keyword>
<dbReference type="PANTHER" id="PTHR42208">
    <property type="entry name" value="HEAVY METAL TRANSPORTER-RELATED"/>
    <property type="match status" value="1"/>
</dbReference>
<dbReference type="PANTHER" id="PTHR42208:SF1">
    <property type="entry name" value="HEAVY METAL TRANSPORTER"/>
    <property type="match status" value="1"/>
</dbReference>
<dbReference type="Pfam" id="PF13386">
    <property type="entry name" value="DsbD_2"/>
    <property type="match status" value="1"/>
</dbReference>
<name>A0ABS9D2B3_9ALTE</name>
<gene>
    <name evidence="3" type="ORF">L0668_03010</name>
</gene>
<sequence length="223" mass="24473">MPELSFISAFLVGLAGGVHCVGMCGGIVGAFSFGIPKSDNLFPYALAYNMGRILSYTLAGCITGWLGHIFSNQVYQGLIILQFFSAVFLLMLALYISGWWHGLTKIEKFGNGLWKHIQPRSKRFIPFKSPLYALPYGILWGWLPCGLVYSILTWSLASGSTITGGLIMFGFGLGTLPVMLLTAMGFEKIKSTIQHPTSKNIISILLLIFASFQLFNTINLSLN</sequence>
<dbReference type="EMBL" id="JAKGAS010000001">
    <property type="protein sequence ID" value="MCF2947060.1"/>
    <property type="molecule type" value="Genomic_DNA"/>
</dbReference>
<keyword evidence="1" id="KW-1133">Transmembrane helix</keyword>
<protein>
    <submittedName>
        <fullName evidence="3">Sulfite exporter TauE/SafE family protein</fullName>
    </submittedName>
</protein>
<feature type="transmembrane region" description="Helical" evidence="1">
    <location>
        <begin position="77"/>
        <end position="100"/>
    </location>
</feature>